<dbReference type="PANTHER" id="PTHR43166:SF6">
    <property type="entry name" value="PHOSPHONATES IMPORT ATP-BINDING PROTEIN PHNC"/>
    <property type="match status" value="1"/>
</dbReference>
<dbReference type="Gene3D" id="3.40.50.300">
    <property type="entry name" value="P-loop containing nucleotide triphosphate hydrolases"/>
    <property type="match status" value="1"/>
</dbReference>
<dbReference type="GO" id="GO:0016887">
    <property type="term" value="F:ATP hydrolysis activity"/>
    <property type="evidence" value="ECO:0007669"/>
    <property type="project" value="InterPro"/>
</dbReference>
<evidence type="ECO:0000259" key="8">
    <source>
        <dbReference type="PROSITE" id="PS50893"/>
    </source>
</evidence>
<reference evidence="9 10" key="1">
    <citation type="submission" date="2018-10" db="EMBL/GenBank/DDBJ databases">
        <title>Draft genome sequence of Bacillus salarius IM0101, isolated from a hypersaline soil in Inner Mongolia, China.</title>
        <authorList>
            <person name="Yamprayoonswat W."/>
            <person name="Boonvisut S."/>
            <person name="Jumpathong W."/>
            <person name="Sittihan S."/>
            <person name="Ruangsuj P."/>
            <person name="Wanthongcharoen S."/>
            <person name="Thongpramul N."/>
            <person name="Pimmason S."/>
            <person name="Yu B."/>
            <person name="Yasawong M."/>
        </authorList>
    </citation>
    <scope>NUCLEOTIDE SEQUENCE [LARGE SCALE GENOMIC DNA]</scope>
    <source>
        <strain evidence="9 10">IM0101</strain>
    </source>
</reference>
<evidence type="ECO:0000256" key="2">
    <source>
        <dbReference type="ARBA" id="ARBA00022475"/>
    </source>
</evidence>
<sequence>MIELENVSVFYPKAVEPAVKNINLTLNPGEFICVLGPSGAGKSTLIRTINALQPVTEGSVFINGQDLKEMSKADHRKWRSRTGMIFQHFHLIPRLTVEQNVLTGLFGKRKSFSNFAGIFSQTEKNKAYQIMNEVGLGDLSNRRVEWLSGGQKQRVGVARALMQEPDVFLGDEPVASLDPGTARSIFQLLKKVHDNQNLLSLINVHDVTLAKSFATRVIGLSNGEIIFDGTPDQMGEGNLEMIYGKAIHA</sequence>
<dbReference type="GO" id="GO:0016020">
    <property type="term" value="C:membrane"/>
    <property type="evidence" value="ECO:0007669"/>
    <property type="project" value="InterPro"/>
</dbReference>
<dbReference type="EC" id="3.6.3.28" evidence="9"/>
<dbReference type="InterPro" id="IPR027417">
    <property type="entry name" value="P-loop_NTPase"/>
</dbReference>
<keyword evidence="1" id="KW-0813">Transport</keyword>
<evidence type="ECO:0000256" key="6">
    <source>
        <dbReference type="ARBA" id="ARBA00022967"/>
    </source>
</evidence>
<dbReference type="OrthoDB" id="9802264at2"/>
<name>A0A3R9PKG2_9BACI</name>
<keyword evidence="10" id="KW-1185">Reference proteome</keyword>
<dbReference type="AlphaFoldDB" id="A0A3R9PKG2"/>
<keyword evidence="4 9" id="KW-0067">ATP-binding</keyword>
<dbReference type="InterPro" id="IPR017871">
    <property type="entry name" value="ABC_transporter-like_CS"/>
</dbReference>
<evidence type="ECO:0000256" key="4">
    <source>
        <dbReference type="ARBA" id="ARBA00022840"/>
    </source>
</evidence>
<dbReference type="PANTHER" id="PTHR43166">
    <property type="entry name" value="AMINO ACID IMPORT ATP-BINDING PROTEIN"/>
    <property type="match status" value="1"/>
</dbReference>
<proteinExistence type="predicted"/>
<comment type="caution">
    <text evidence="9">The sequence shown here is derived from an EMBL/GenBank/DDBJ whole genome shotgun (WGS) entry which is preliminary data.</text>
</comment>
<keyword evidence="6" id="KW-1278">Translocase</keyword>
<dbReference type="SUPFAM" id="SSF52540">
    <property type="entry name" value="P-loop containing nucleoside triphosphate hydrolases"/>
    <property type="match status" value="1"/>
</dbReference>
<keyword evidence="7" id="KW-0472">Membrane</keyword>
<feature type="domain" description="ABC transporter" evidence="8">
    <location>
        <begin position="2"/>
        <end position="247"/>
    </location>
</feature>
<dbReference type="InterPro" id="IPR003593">
    <property type="entry name" value="AAA+_ATPase"/>
</dbReference>
<dbReference type="CDD" id="cd03256">
    <property type="entry name" value="ABC_PhnC_transporter"/>
    <property type="match status" value="1"/>
</dbReference>
<dbReference type="InterPro" id="IPR050086">
    <property type="entry name" value="MetN_ABC_transporter-like"/>
</dbReference>
<dbReference type="Proteomes" id="UP000275076">
    <property type="component" value="Unassembled WGS sequence"/>
</dbReference>
<keyword evidence="2" id="KW-1003">Cell membrane</keyword>
<dbReference type="NCBIfam" id="TIGR02315">
    <property type="entry name" value="ABC_phnC"/>
    <property type="match status" value="1"/>
</dbReference>
<dbReference type="GO" id="GO:0005524">
    <property type="term" value="F:ATP binding"/>
    <property type="evidence" value="ECO:0007669"/>
    <property type="project" value="UniProtKB-KW"/>
</dbReference>
<evidence type="ECO:0000313" key="10">
    <source>
        <dbReference type="Proteomes" id="UP000275076"/>
    </source>
</evidence>
<evidence type="ECO:0000256" key="3">
    <source>
        <dbReference type="ARBA" id="ARBA00022741"/>
    </source>
</evidence>
<dbReference type="SMART" id="SM00382">
    <property type="entry name" value="AAA"/>
    <property type="match status" value="1"/>
</dbReference>
<gene>
    <name evidence="9" type="primary">phnC</name>
    <name evidence="9" type="ORF">D7Z54_13460</name>
</gene>
<evidence type="ECO:0000256" key="7">
    <source>
        <dbReference type="ARBA" id="ARBA00023136"/>
    </source>
</evidence>
<keyword evidence="3" id="KW-0547">Nucleotide-binding</keyword>
<dbReference type="EMBL" id="RBVX01000012">
    <property type="protein sequence ID" value="RSL32751.1"/>
    <property type="molecule type" value="Genomic_DNA"/>
</dbReference>
<dbReference type="RefSeq" id="WP_125556378.1">
    <property type="nucleotide sequence ID" value="NZ_RBVX01000012.1"/>
</dbReference>
<organism evidence="9 10">
    <name type="scientific">Salibacterium salarium</name>
    <dbReference type="NCBI Taxonomy" id="284579"/>
    <lineage>
        <taxon>Bacteria</taxon>
        <taxon>Bacillati</taxon>
        <taxon>Bacillota</taxon>
        <taxon>Bacilli</taxon>
        <taxon>Bacillales</taxon>
        <taxon>Bacillaceae</taxon>
    </lineage>
</organism>
<accession>A0A3R9PKG2</accession>
<dbReference type="Pfam" id="PF00005">
    <property type="entry name" value="ABC_tran"/>
    <property type="match status" value="1"/>
</dbReference>
<evidence type="ECO:0000256" key="1">
    <source>
        <dbReference type="ARBA" id="ARBA00022448"/>
    </source>
</evidence>
<keyword evidence="9" id="KW-0378">Hydrolase</keyword>
<dbReference type="PROSITE" id="PS50893">
    <property type="entry name" value="ABC_TRANSPORTER_2"/>
    <property type="match status" value="1"/>
</dbReference>
<dbReference type="InterPro" id="IPR012693">
    <property type="entry name" value="ABC_transpr_PhnC"/>
</dbReference>
<evidence type="ECO:0000256" key="5">
    <source>
        <dbReference type="ARBA" id="ARBA00022885"/>
    </source>
</evidence>
<evidence type="ECO:0000313" key="9">
    <source>
        <dbReference type="EMBL" id="RSL32751.1"/>
    </source>
</evidence>
<dbReference type="InterPro" id="IPR003439">
    <property type="entry name" value="ABC_transporter-like_ATP-bd"/>
</dbReference>
<dbReference type="GO" id="GO:0015416">
    <property type="term" value="F:ABC-type phosphonate transporter activity"/>
    <property type="evidence" value="ECO:0007669"/>
    <property type="project" value="InterPro"/>
</dbReference>
<keyword evidence="5" id="KW-0918">Phosphonate transport</keyword>
<protein>
    <submittedName>
        <fullName evidence="9">Phosphonate ABC transporter ATP-binding protein</fullName>
        <ecNumber evidence="9">3.6.3.28</ecNumber>
    </submittedName>
</protein>
<dbReference type="PROSITE" id="PS00211">
    <property type="entry name" value="ABC_TRANSPORTER_1"/>
    <property type="match status" value="1"/>
</dbReference>